<dbReference type="EMBL" id="MVHJ01000021">
    <property type="protein sequence ID" value="ORA03000.1"/>
    <property type="molecule type" value="Genomic_DNA"/>
</dbReference>
<comment type="caution">
    <text evidence="1">The sequence shown here is derived from an EMBL/GenBank/DDBJ whole genome shotgun (WGS) entry which is preliminary data.</text>
</comment>
<protein>
    <submittedName>
        <fullName evidence="1">Uncharacterized protein</fullName>
    </submittedName>
</protein>
<keyword evidence="2" id="KW-1185">Reference proteome</keyword>
<proteinExistence type="predicted"/>
<dbReference type="Proteomes" id="UP000192366">
    <property type="component" value="Unassembled WGS sequence"/>
</dbReference>
<organism evidence="1 2">
    <name type="scientific">Mycolicibacterium bacteremicum</name>
    <name type="common">Mycobacterium bacteremicum</name>
    <dbReference type="NCBI Taxonomy" id="564198"/>
    <lineage>
        <taxon>Bacteria</taxon>
        <taxon>Bacillati</taxon>
        <taxon>Actinomycetota</taxon>
        <taxon>Actinomycetes</taxon>
        <taxon>Mycobacteriales</taxon>
        <taxon>Mycobacteriaceae</taxon>
        <taxon>Mycolicibacterium</taxon>
    </lineage>
</organism>
<reference evidence="1 2" key="1">
    <citation type="submission" date="2017-02" db="EMBL/GenBank/DDBJ databases">
        <title>The new phylogeny of genus Mycobacterium.</title>
        <authorList>
            <person name="Tortoli E."/>
            <person name="Trovato A."/>
            <person name="Cirillo D.M."/>
        </authorList>
    </citation>
    <scope>NUCLEOTIDE SEQUENCE [LARGE SCALE GENOMIC DNA]</scope>
    <source>
        <strain evidence="1 2">DSM 45578</strain>
    </source>
</reference>
<dbReference type="STRING" id="564198.BST17_20630"/>
<sequence length="132" mass="13769">MHTSTLVRAIGVARTFGGLSAYVWPDAFAKYGQIPDAGGSTDARYIARLFGARDIVVGLATVAGPAQRTGLWMGVAFDAFDTTSNLLAGREGKEARWVGAASLLTAGFTAFGVAVGRRWAAEDASSVAKLSR</sequence>
<name>A0A1W9YTB6_MYCBA</name>
<evidence type="ECO:0000313" key="1">
    <source>
        <dbReference type="EMBL" id="ORA03000.1"/>
    </source>
</evidence>
<dbReference type="AlphaFoldDB" id="A0A1W9YTB6"/>
<accession>A0A1W9YTB6</accession>
<dbReference type="OrthoDB" id="4640932at2"/>
<gene>
    <name evidence="1" type="ORF">BST17_20630</name>
</gene>
<evidence type="ECO:0000313" key="2">
    <source>
        <dbReference type="Proteomes" id="UP000192366"/>
    </source>
</evidence>
<dbReference type="RefSeq" id="WP_083060767.1">
    <property type="nucleotide sequence ID" value="NZ_JACKVM010000014.1"/>
</dbReference>